<reference evidence="1 2" key="1">
    <citation type="journal article" date="2023" name="Science">
        <title>Complex scaffold remodeling in plant triterpene biosynthesis.</title>
        <authorList>
            <person name="De La Pena R."/>
            <person name="Hodgson H."/>
            <person name="Liu J.C."/>
            <person name="Stephenson M.J."/>
            <person name="Martin A.C."/>
            <person name="Owen C."/>
            <person name="Harkess A."/>
            <person name="Leebens-Mack J."/>
            <person name="Jimenez L.E."/>
            <person name="Osbourn A."/>
            <person name="Sattely E.S."/>
        </authorList>
    </citation>
    <scope>NUCLEOTIDE SEQUENCE [LARGE SCALE GENOMIC DNA]</scope>
    <source>
        <strain evidence="2">cv. JPN11</strain>
        <tissue evidence="1">Leaf</tissue>
    </source>
</reference>
<keyword evidence="2" id="KW-1185">Reference proteome</keyword>
<name>A0ACC1XVP0_MELAZ</name>
<sequence>MSLKSFVRELMEMRDAIGSMSRRRVEGKHSKSHKQSHIAPEQALVPFDSSQQGQWANIPPELLLDIVRRVEENETSWPARAVVLFCASVCRSWREVTKEIVRTPEQCGRLTFPISLKQPGPRESPIQCFIRRDRATSTYHLCFGLVPSEDGSDKLLLAARKIRRAMCTDFAISLAANDFSRASDTYVGKLRSNFLGTKFTIYDSQPPCDIAMQPTSGMSRRFHSKQVSPRVPACNYRIGFISYELNVLRTRGPRRMNCTMDYIPVSSIEEGGTAPTPTSFPQTFDEQFSSLPGSKGKEPVIYSNSPIPSPSPVSTPGSLDRLVLKNKAPRWHEQLQCWCLNFKGRVTVASVKNFQLVAAVEPFHNVPLADQEKVILQFGKIGKDIFTMDYCYPLSAFQAFAICLSSFDTKPACE</sequence>
<protein>
    <submittedName>
        <fullName evidence="1">Tubby-like F-box protein</fullName>
    </submittedName>
</protein>
<organism evidence="1 2">
    <name type="scientific">Melia azedarach</name>
    <name type="common">Chinaberry tree</name>
    <dbReference type="NCBI Taxonomy" id="155640"/>
    <lineage>
        <taxon>Eukaryota</taxon>
        <taxon>Viridiplantae</taxon>
        <taxon>Streptophyta</taxon>
        <taxon>Embryophyta</taxon>
        <taxon>Tracheophyta</taxon>
        <taxon>Spermatophyta</taxon>
        <taxon>Magnoliopsida</taxon>
        <taxon>eudicotyledons</taxon>
        <taxon>Gunneridae</taxon>
        <taxon>Pentapetalae</taxon>
        <taxon>rosids</taxon>
        <taxon>malvids</taxon>
        <taxon>Sapindales</taxon>
        <taxon>Meliaceae</taxon>
        <taxon>Melia</taxon>
    </lineage>
</organism>
<comment type="caution">
    <text evidence="1">The sequence shown here is derived from an EMBL/GenBank/DDBJ whole genome shotgun (WGS) entry which is preliminary data.</text>
</comment>
<accession>A0ACC1XVP0</accession>
<evidence type="ECO:0000313" key="2">
    <source>
        <dbReference type="Proteomes" id="UP001164539"/>
    </source>
</evidence>
<proteinExistence type="predicted"/>
<gene>
    <name evidence="1" type="ORF">OWV82_012858</name>
</gene>
<evidence type="ECO:0000313" key="1">
    <source>
        <dbReference type="EMBL" id="KAJ4714360.1"/>
    </source>
</evidence>
<dbReference type="EMBL" id="CM051400">
    <property type="protein sequence ID" value="KAJ4714360.1"/>
    <property type="molecule type" value="Genomic_DNA"/>
</dbReference>
<dbReference type="Proteomes" id="UP001164539">
    <property type="component" value="Chromosome 7"/>
</dbReference>